<protein>
    <recommendedName>
        <fullName evidence="4">DUF2809 domain-containing protein</fullName>
    </recommendedName>
</protein>
<accession>A0A1G7ILJ3</accession>
<dbReference type="InterPro" id="IPR021257">
    <property type="entry name" value="DUF2809"/>
</dbReference>
<keyword evidence="1" id="KW-0472">Membrane</keyword>
<evidence type="ECO:0008006" key="4">
    <source>
        <dbReference type="Google" id="ProtNLM"/>
    </source>
</evidence>
<organism evidence="2 3">
    <name type="scientific">Ulvibacter litoralis</name>
    <dbReference type="NCBI Taxonomy" id="227084"/>
    <lineage>
        <taxon>Bacteria</taxon>
        <taxon>Pseudomonadati</taxon>
        <taxon>Bacteroidota</taxon>
        <taxon>Flavobacteriia</taxon>
        <taxon>Flavobacteriales</taxon>
        <taxon>Flavobacteriaceae</taxon>
        <taxon>Ulvibacter</taxon>
    </lineage>
</organism>
<dbReference type="EMBL" id="FNBA01000006">
    <property type="protein sequence ID" value="SDF13597.1"/>
    <property type="molecule type" value="Genomic_DNA"/>
</dbReference>
<dbReference type="Proteomes" id="UP000199321">
    <property type="component" value="Unassembled WGS sequence"/>
</dbReference>
<feature type="transmembrane region" description="Helical" evidence="1">
    <location>
        <begin position="7"/>
        <end position="27"/>
    </location>
</feature>
<keyword evidence="1" id="KW-0812">Transmembrane</keyword>
<proteinExistence type="predicted"/>
<reference evidence="2 3" key="1">
    <citation type="submission" date="2016-10" db="EMBL/GenBank/DDBJ databases">
        <authorList>
            <person name="de Groot N.N."/>
        </authorList>
    </citation>
    <scope>NUCLEOTIDE SEQUENCE [LARGE SCALE GENOMIC DNA]</scope>
    <source>
        <strain evidence="2 3">DSM 16195</strain>
    </source>
</reference>
<dbReference type="Pfam" id="PF10990">
    <property type="entry name" value="DUF2809"/>
    <property type="match status" value="1"/>
</dbReference>
<keyword evidence="1" id="KW-1133">Transmembrane helix</keyword>
<name>A0A1G7ILJ3_9FLAO</name>
<sequence length="121" mass="13708">MKIHKKHSLYTILLLAVEITIAIVHFHPFIRGFVGDVLVIILLYHLVLSFFSISSEKLIVGLLLFSFGIELLQLAGISEAFENTPTVIKVITGTTFDPWDIVAYLTGGFLLYVFQKKRKKK</sequence>
<dbReference type="OrthoDB" id="5360192at2"/>
<evidence type="ECO:0000313" key="2">
    <source>
        <dbReference type="EMBL" id="SDF13597.1"/>
    </source>
</evidence>
<gene>
    <name evidence="2" type="ORF">SAMN05421855_10676</name>
</gene>
<keyword evidence="3" id="KW-1185">Reference proteome</keyword>
<dbReference type="RefSeq" id="WP_093145158.1">
    <property type="nucleotide sequence ID" value="NZ_BMWO01000006.1"/>
</dbReference>
<dbReference type="STRING" id="227084.SAMN05421855_10676"/>
<feature type="transmembrane region" description="Helical" evidence="1">
    <location>
        <begin position="98"/>
        <end position="114"/>
    </location>
</feature>
<evidence type="ECO:0000256" key="1">
    <source>
        <dbReference type="SAM" id="Phobius"/>
    </source>
</evidence>
<feature type="transmembrane region" description="Helical" evidence="1">
    <location>
        <begin position="33"/>
        <end position="51"/>
    </location>
</feature>
<evidence type="ECO:0000313" key="3">
    <source>
        <dbReference type="Proteomes" id="UP000199321"/>
    </source>
</evidence>
<feature type="transmembrane region" description="Helical" evidence="1">
    <location>
        <begin position="58"/>
        <end position="78"/>
    </location>
</feature>
<dbReference type="AlphaFoldDB" id="A0A1G7ILJ3"/>